<dbReference type="SUPFAM" id="SSF103481">
    <property type="entry name" value="Multidrug resistance efflux transporter EmrE"/>
    <property type="match status" value="2"/>
</dbReference>
<evidence type="ECO:0000256" key="1">
    <source>
        <dbReference type="ARBA" id="ARBA00004127"/>
    </source>
</evidence>
<dbReference type="InterPro" id="IPR000620">
    <property type="entry name" value="EamA_dom"/>
</dbReference>
<feature type="domain" description="EamA" evidence="4">
    <location>
        <begin position="152"/>
        <end position="286"/>
    </location>
</feature>
<proteinExistence type="inferred from homology"/>
<feature type="transmembrane region" description="Helical" evidence="3">
    <location>
        <begin position="70"/>
        <end position="90"/>
    </location>
</feature>
<feature type="transmembrane region" description="Helical" evidence="3">
    <location>
        <begin position="96"/>
        <end position="118"/>
    </location>
</feature>
<evidence type="ECO:0000256" key="2">
    <source>
        <dbReference type="ARBA" id="ARBA00007362"/>
    </source>
</evidence>
<sequence length="308" mass="34123">MGRPEGKLYPYIALCIGVLAVSTSAIFVVLSSSPAPVTAFYRLFFSVLLLLPYFLKHSLPELRTFSRRDWLYSAVAGVFLAFHFVLWFQSLQYTSVASSVVLVTLQPLFAFAGTYLFFKEVVSWKEAACAGFAIIGSVIISWGDFTVSGLALWGDFLALAACAMITAYLLFGQEVRKRHSLTAYTFIVYSFCAMTILLYCLFTNIPLVPVSAGDWKWFLLLALIPTLLGHSLFNWALEWISTNTVSVFILFEPVGAIILAYYLFGETLSIAQTAGSLLIISGILFFAAGKRNQKVPLRDESAKKIIQG</sequence>
<keyword evidence="3" id="KW-0472">Membrane</keyword>
<dbReference type="GO" id="GO:0016020">
    <property type="term" value="C:membrane"/>
    <property type="evidence" value="ECO:0007669"/>
    <property type="project" value="InterPro"/>
</dbReference>
<dbReference type="PANTHER" id="PTHR22911">
    <property type="entry name" value="ACYL-MALONYL CONDENSING ENZYME-RELATED"/>
    <property type="match status" value="1"/>
</dbReference>
<feature type="transmembrane region" description="Helical" evidence="3">
    <location>
        <begin position="151"/>
        <end position="171"/>
    </location>
</feature>
<name>A0A7X2M0G1_9BACI</name>
<comment type="subcellular location">
    <subcellularLocation>
        <location evidence="1">Endomembrane system</location>
        <topology evidence="1">Multi-pass membrane protein</topology>
    </subcellularLocation>
</comment>
<feature type="domain" description="EamA" evidence="4">
    <location>
        <begin position="11"/>
        <end position="141"/>
    </location>
</feature>
<protein>
    <submittedName>
        <fullName evidence="5">EamA family transporter</fullName>
    </submittedName>
</protein>
<evidence type="ECO:0000256" key="3">
    <source>
        <dbReference type="SAM" id="Phobius"/>
    </source>
</evidence>
<evidence type="ECO:0000259" key="4">
    <source>
        <dbReference type="Pfam" id="PF00892"/>
    </source>
</evidence>
<comment type="caution">
    <text evidence="5">The sequence shown here is derived from an EMBL/GenBank/DDBJ whole genome shotgun (WGS) entry which is preliminary data.</text>
</comment>
<dbReference type="AlphaFoldDB" id="A0A7X2M0G1"/>
<reference evidence="5 6" key="1">
    <citation type="submission" date="2019-11" db="EMBL/GenBank/DDBJ databases">
        <title>Bacillus lacus genome.</title>
        <authorList>
            <person name="Allen C.J."/>
            <person name="Newman J.D."/>
        </authorList>
    </citation>
    <scope>NUCLEOTIDE SEQUENCE [LARGE SCALE GENOMIC DNA]</scope>
    <source>
        <strain evidence="5 6">KCTC 33946</strain>
    </source>
</reference>
<evidence type="ECO:0000313" key="5">
    <source>
        <dbReference type="EMBL" id="MRX74093.1"/>
    </source>
</evidence>
<dbReference type="EMBL" id="WKKI01000060">
    <property type="protein sequence ID" value="MRX74093.1"/>
    <property type="molecule type" value="Genomic_DNA"/>
</dbReference>
<feature type="transmembrane region" description="Helical" evidence="3">
    <location>
        <begin position="244"/>
        <end position="264"/>
    </location>
</feature>
<feature type="transmembrane region" description="Helical" evidence="3">
    <location>
        <begin position="183"/>
        <end position="205"/>
    </location>
</feature>
<gene>
    <name evidence="5" type="ORF">GJU40_18375</name>
</gene>
<dbReference type="Pfam" id="PF00892">
    <property type="entry name" value="EamA"/>
    <property type="match status" value="2"/>
</dbReference>
<keyword evidence="3" id="KW-0812">Transmembrane</keyword>
<feature type="transmembrane region" description="Helical" evidence="3">
    <location>
        <begin position="39"/>
        <end position="58"/>
    </location>
</feature>
<feature type="transmembrane region" description="Helical" evidence="3">
    <location>
        <begin position="127"/>
        <end position="145"/>
    </location>
</feature>
<dbReference type="OrthoDB" id="9790852at2"/>
<accession>A0A7X2M0G1</accession>
<evidence type="ECO:0000313" key="6">
    <source>
        <dbReference type="Proteomes" id="UP000448867"/>
    </source>
</evidence>
<feature type="transmembrane region" description="Helical" evidence="3">
    <location>
        <begin position="270"/>
        <end position="288"/>
    </location>
</feature>
<comment type="similarity">
    <text evidence="2">Belongs to the EamA transporter family.</text>
</comment>
<dbReference type="PANTHER" id="PTHR22911:SF76">
    <property type="entry name" value="EAMA DOMAIN-CONTAINING PROTEIN"/>
    <property type="match status" value="1"/>
</dbReference>
<keyword evidence="3" id="KW-1133">Transmembrane helix</keyword>
<keyword evidence="6" id="KW-1185">Reference proteome</keyword>
<dbReference type="InterPro" id="IPR037185">
    <property type="entry name" value="EmrE-like"/>
</dbReference>
<feature type="transmembrane region" description="Helical" evidence="3">
    <location>
        <begin position="12"/>
        <end position="33"/>
    </location>
</feature>
<organism evidence="5 6">
    <name type="scientific">Metabacillus lacus</name>
    <dbReference type="NCBI Taxonomy" id="1983721"/>
    <lineage>
        <taxon>Bacteria</taxon>
        <taxon>Bacillati</taxon>
        <taxon>Bacillota</taxon>
        <taxon>Bacilli</taxon>
        <taxon>Bacillales</taxon>
        <taxon>Bacillaceae</taxon>
        <taxon>Metabacillus</taxon>
    </lineage>
</organism>
<dbReference type="RefSeq" id="WP_154309546.1">
    <property type="nucleotide sequence ID" value="NZ_WKKI01000060.1"/>
</dbReference>
<dbReference type="Proteomes" id="UP000448867">
    <property type="component" value="Unassembled WGS sequence"/>
</dbReference>
<feature type="transmembrane region" description="Helical" evidence="3">
    <location>
        <begin position="217"/>
        <end position="237"/>
    </location>
</feature>